<comment type="cofactor">
    <cofactor evidence="2">
        <name>[4Fe-4S] cluster</name>
        <dbReference type="ChEBI" id="CHEBI:49883"/>
    </cofactor>
</comment>
<evidence type="ECO:0000256" key="4">
    <source>
        <dbReference type="ARBA" id="ARBA00022630"/>
    </source>
</evidence>
<keyword evidence="5" id="KW-0288">FMN</keyword>
<evidence type="ECO:0000256" key="5">
    <source>
        <dbReference type="ARBA" id="ARBA00022643"/>
    </source>
</evidence>
<evidence type="ECO:0000256" key="7">
    <source>
        <dbReference type="ARBA" id="ARBA00023002"/>
    </source>
</evidence>
<dbReference type="Pfam" id="PF07992">
    <property type="entry name" value="Pyr_redox_2"/>
    <property type="match status" value="1"/>
</dbReference>
<evidence type="ECO:0000259" key="10">
    <source>
        <dbReference type="Pfam" id="PF00724"/>
    </source>
</evidence>
<feature type="domain" description="FAD/NAD(P)-binding" evidence="11">
    <location>
        <begin position="398"/>
        <end position="616"/>
    </location>
</feature>
<evidence type="ECO:0000256" key="8">
    <source>
        <dbReference type="ARBA" id="ARBA00023004"/>
    </source>
</evidence>
<dbReference type="RefSeq" id="WP_344388559.1">
    <property type="nucleotide sequence ID" value="NZ_BAAASJ010000019.1"/>
</dbReference>
<dbReference type="SUPFAM" id="SSF51395">
    <property type="entry name" value="FMN-linked oxidoreductases"/>
    <property type="match status" value="1"/>
</dbReference>
<gene>
    <name evidence="12" type="primary">hpbA</name>
    <name evidence="12" type="ORF">GCM10010307_16210</name>
</gene>
<dbReference type="InterPro" id="IPR023753">
    <property type="entry name" value="FAD/NAD-binding_dom"/>
</dbReference>
<comment type="caution">
    <text evidence="12">The sequence shown here is derived from an EMBL/GenBank/DDBJ whole genome shotgun (WGS) entry which is preliminary data.</text>
</comment>
<evidence type="ECO:0000256" key="1">
    <source>
        <dbReference type="ARBA" id="ARBA00001917"/>
    </source>
</evidence>
<organism evidence="12 13">
    <name type="scientific">Streptomyces vastus</name>
    <dbReference type="NCBI Taxonomy" id="285451"/>
    <lineage>
        <taxon>Bacteria</taxon>
        <taxon>Bacillati</taxon>
        <taxon>Actinomycetota</taxon>
        <taxon>Actinomycetes</taxon>
        <taxon>Kitasatosporales</taxon>
        <taxon>Streptomycetaceae</taxon>
        <taxon>Streptomyces</taxon>
    </lineage>
</organism>
<keyword evidence="9" id="KW-0411">Iron-sulfur</keyword>
<reference evidence="13" key="1">
    <citation type="journal article" date="2019" name="Int. J. Syst. Evol. Microbiol.">
        <title>The Global Catalogue of Microorganisms (GCM) 10K type strain sequencing project: providing services to taxonomists for standard genome sequencing and annotation.</title>
        <authorList>
            <consortium name="The Broad Institute Genomics Platform"/>
            <consortium name="The Broad Institute Genome Sequencing Center for Infectious Disease"/>
            <person name="Wu L."/>
            <person name="Ma J."/>
        </authorList>
    </citation>
    <scope>NUCLEOTIDE SEQUENCE [LARGE SCALE GENOMIC DNA]</scope>
    <source>
        <strain evidence="13">JCM 4524</strain>
    </source>
</reference>
<sequence>MTPTPRPPLALATPFTLGGLTLRNRLVATAHATAAVTDGAPTETDAAYWRRLAQGGAGMVITGGTAVAPESTLPQRYLTEAWRPEIKDAVRRRAEAITDGGAVAVAQLVHLGRETLGAGTYYAPVSAAAVRSPREATAPHPLSTEEVRRVVDAFRISAANSVQAGFHGVELHAGHGYLLAQFLSRANNTRDDEYGDRIALSAQVIDAIRTEIGELPIGVRVSVEPGAGSGLGLDDLLELLPRLCAAAPFAYVNITTGVRNTYVPGMATTRPPLLESVARLRSAVALPLLVSQGFRSVTDIERALDSGADLVGMARPFIADPDLARKVIAGDERSVRPCTGCNEGCRTFEPTGSCSVNPDLGPPGAAGRPAAPLLLTRPAEPLPRTLAPTLPDSRGGPVAVLGAGPAGMECAMALARSGAEVTVFDTAREAGGQARLASLAPHRSGWQKLVVYQREQLAALGVRVLLGTFPGADDMAAYTQIVLATGTEEVPVLVPGELRTLTSTEFLRRYADVVPEAPGVAVLDDGFGWWQGISAVESALAAGAREVTVITPGTGFATGLSPENRTQLMNRLTGAPLRVFAMSTVTSTTADGVRLRHVLDGQQTHLAADVLVTVGERRPRRPDFTPAAHQTVRAVGDCVVPRRIAHAVAEGRAAAEAVAARAAQGL</sequence>
<evidence type="ECO:0000313" key="13">
    <source>
        <dbReference type="Proteomes" id="UP001500151"/>
    </source>
</evidence>
<dbReference type="PANTHER" id="PTHR42917">
    <property type="entry name" value="2,4-DIENOYL-COA REDUCTASE"/>
    <property type="match status" value="1"/>
</dbReference>
<dbReference type="PANTHER" id="PTHR42917:SF2">
    <property type="entry name" value="2,4-DIENOYL-COA REDUCTASE [(2E)-ENOYL-COA-PRODUCING]"/>
    <property type="match status" value="1"/>
</dbReference>
<dbReference type="Proteomes" id="UP001500151">
    <property type="component" value="Unassembled WGS sequence"/>
</dbReference>
<dbReference type="InterPro" id="IPR001155">
    <property type="entry name" value="OxRdtase_FMN_N"/>
</dbReference>
<dbReference type="EMBL" id="BAAASJ010000019">
    <property type="protein sequence ID" value="GAA2627363.1"/>
    <property type="molecule type" value="Genomic_DNA"/>
</dbReference>
<dbReference type="Gene3D" id="3.50.50.60">
    <property type="entry name" value="FAD/NAD(P)-binding domain"/>
    <property type="match status" value="1"/>
</dbReference>
<feature type="domain" description="NADH:flavin oxidoreductase/NADH oxidase N-terminal" evidence="10">
    <location>
        <begin position="12"/>
        <end position="329"/>
    </location>
</feature>
<keyword evidence="7" id="KW-0560">Oxidoreductase</keyword>
<evidence type="ECO:0000256" key="2">
    <source>
        <dbReference type="ARBA" id="ARBA00001966"/>
    </source>
</evidence>
<dbReference type="InterPro" id="IPR051793">
    <property type="entry name" value="NADH:flavin_oxidoreductase"/>
</dbReference>
<comment type="similarity">
    <text evidence="3">In the N-terminal section; belongs to the NADH:flavin oxidoreductase/NADH oxidase family.</text>
</comment>
<dbReference type="Gene3D" id="3.40.50.720">
    <property type="entry name" value="NAD(P)-binding Rossmann-like Domain"/>
    <property type="match status" value="1"/>
</dbReference>
<dbReference type="InterPro" id="IPR036188">
    <property type="entry name" value="FAD/NAD-bd_sf"/>
</dbReference>
<evidence type="ECO:0000256" key="6">
    <source>
        <dbReference type="ARBA" id="ARBA00022723"/>
    </source>
</evidence>
<name>A0ABP6CSH4_9ACTN</name>
<dbReference type="SUPFAM" id="SSF51905">
    <property type="entry name" value="FAD/NAD(P)-binding domain"/>
    <property type="match status" value="1"/>
</dbReference>
<keyword evidence="6" id="KW-0479">Metal-binding</keyword>
<evidence type="ECO:0000256" key="9">
    <source>
        <dbReference type="ARBA" id="ARBA00023014"/>
    </source>
</evidence>
<dbReference type="PRINTS" id="PR00419">
    <property type="entry name" value="ADXRDTASE"/>
</dbReference>
<dbReference type="Pfam" id="PF00724">
    <property type="entry name" value="Oxidored_FMN"/>
    <property type="match status" value="1"/>
</dbReference>
<evidence type="ECO:0000256" key="3">
    <source>
        <dbReference type="ARBA" id="ARBA00011048"/>
    </source>
</evidence>
<dbReference type="Gene3D" id="3.20.20.70">
    <property type="entry name" value="Aldolase class I"/>
    <property type="match status" value="1"/>
</dbReference>
<keyword evidence="8" id="KW-0408">Iron</keyword>
<protein>
    <submittedName>
        <fullName evidence="12">N-methyl-L-proline N-demethylase HpbA</fullName>
    </submittedName>
</protein>
<evidence type="ECO:0000259" key="11">
    <source>
        <dbReference type="Pfam" id="PF07992"/>
    </source>
</evidence>
<proteinExistence type="inferred from homology"/>
<dbReference type="InterPro" id="IPR013785">
    <property type="entry name" value="Aldolase_TIM"/>
</dbReference>
<evidence type="ECO:0000313" key="12">
    <source>
        <dbReference type="EMBL" id="GAA2627363.1"/>
    </source>
</evidence>
<comment type="cofactor">
    <cofactor evidence="1">
        <name>FMN</name>
        <dbReference type="ChEBI" id="CHEBI:58210"/>
    </cofactor>
</comment>
<accession>A0ABP6CSH4</accession>
<keyword evidence="4" id="KW-0285">Flavoprotein</keyword>
<keyword evidence="13" id="KW-1185">Reference proteome</keyword>